<sequence length="104" mass="11725">VKGGHGREKQSQSSWEYHSSSSCRLIFWWLSRLSPTLVDETPQQLRPGATQTPLFASFCSRRFPYSTAIVFDEFGPSRTSRITAFGNNAKLAEEGRRRGTEAVL</sequence>
<dbReference type="AlphaFoldDB" id="A0A151ILE3"/>
<keyword evidence="2" id="KW-1185">Reference proteome</keyword>
<proteinExistence type="predicted"/>
<dbReference type="Proteomes" id="UP000078542">
    <property type="component" value="Unassembled WGS sequence"/>
</dbReference>
<name>A0A151ILE3_9HYME</name>
<reference evidence="1 2" key="1">
    <citation type="submission" date="2016-03" db="EMBL/GenBank/DDBJ databases">
        <title>Cyphomyrmex costatus WGS genome.</title>
        <authorList>
            <person name="Nygaard S."/>
            <person name="Hu H."/>
            <person name="Boomsma J."/>
            <person name="Zhang G."/>
        </authorList>
    </citation>
    <scope>NUCLEOTIDE SEQUENCE [LARGE SCALE GENOMIC DNA]</scope>
    <source>
        <strain evidence="1">MS0001</strain>
        <tissue evidence="1">Whole body</tissue>
    </source>
</reference>
<accession>A0A151ILE3</accession>
<protein>
    <submittedName>
        <fullName evidence="1">Uncharacterized protein</fullName>
    </submittedName>
</protein>
<feature type="non-terminal residue" evidence="1">
    <location>
        <position position="1"/>
    </location>
</feature>
<evidence type="ECO:0000313" key="1">
    <source>
        <dbReference type="EMBL" id="KYN05570.1"/>
    </source>
</evidence>
<gene>
    <name evidence="1" type="ORF">ALC62_03488</name>
</gene>
<organism evidence="1 2">
    <name type="scientific">Cyphomyrmex costatus</name>
    <dbReference type="NCBI Taxonomy" id="456900"/>
    <lineage>
        <taxon>Eukaryota</taxon>
        <taxon>Metazoa</taxon>
        <taxon>Ecdysozoa</taxon>
        <taxon>Arthropoda</taxon>
        <taxon>Hexapoda</taxon>
        <taxon>Insecta</taxon>
        <taxon>Pterygota</taxon>
        <taxon>Neoptera</taxon>
        <taxon>Endopterygota</taxon>
        <taxon>Hymenoptera</taxon>
        <taxon>Apocrita</taxon>
        <taxon>Aculeata</taxon>
        <taxon>Formicoidea</taxon>
        <taxon>Formicidae</taxon>
        <taxon>Myrmicinae</taxon>
        <taxon>Cyphomyrmex</taxon>
    </lineage>
</organism>
<evidence type="ECO:0000313" key="2">
    <source>
        <dbReference type="Proteomes" id="UP000078542"/>
    </source>
</evidence>
<dbReference type="EMBL" id="KQ977120">
    <property type="protein sequence ID" value="KYN05570.1"/>
    <property type="molecule type" value="Genomic_DNA"/>
</dbReference>